<accession>A0A1M4VAI3</accession>
<organism evidence="1 2">
    <name type="scientific">Caloramator proteoclasticus DSM 10124</name>
    <dbReference type="NCBI Taxonomy" id="1121262"/>
    <lineage>
        <taxon>Bacteria</taxon>
        <taxon>Bacillati</taxon>
        <taxon>Bacillota</taxon>
        <taxon>Clostridia</taxon>
        <taxon>Eubacteriales</taxon>
        <taxon>Clostridiaceae</taxon>
        <taxon>Caloramator</taxon>
    </lineage>
</organism>
<dbReference type="AlphaFoldDB" id="A0A1M4VAI3"/>
<gene>
    <name evidence="1" type="ORF">SAMN02746091_00845</name>
</gene>
<name>A0A1M4VAI3_9CLOT</name>
<dbReference type="Proteomes" id="UP000184423">
    <property type="component" value="Unassembled WGS sequence"/>
</dbReference>
<sequence>MGDRATEKIILTEVFATKDGEERKKKLIEKVIKLIKKKEDRNSR</sequence>
<dbReference type="EMBL" id="FQVG01000011">
    <property type="protein sequence ID" value="SHE65959.1"/>
    <property type="molecule type" value="Genomic_DNA"/>
</dbReference>
<proteinExistence type="predicted"/>
<protein>
    <submittedName>
        <fullName evidence="1">Uncharacterized protein</fullName>
    </submittedName>
</protein>
<evidence type="ECO:0000313" key="1">
    <source>
        <dbReference type="EMBL" id="SHE65959.1"/>
    </source>
</evidence>
<dbReference type="RefSeq" id="WP_278298295.1">
    <property type="nucleotide sequence ID" value="NZ_FQVG01000011.1"/>
</dbReference>
<keyword evidence="2" id="KW-1185">Reference proteome</keyword>
<evidence type="ECO:0000313" key="2">
    <source>
        <dbReference type="Proteomes" id="UP000184423"/>
    </source>
</evidence>
<reference evidence="2" key="1">
    <citation type="submission" date="2016-11" db="EMBL/GenBank/DDBJ databases">
        <authorList>
            <person name="Varghese N."/>
            <person name="Submissions S."/>
        </authorList>
    </citation>
    <scope>NUCLEOTIDE SEQUENCE [LARGE SCALE GENOMIC DNA]</scope>
    <source>
        <strain evidence="2">DSM 10124</strain>
    </source>
</reference>